<dbReference type="AlphaFoldDB" id="A0A2P2C7N3"/>
<dbReference type="Pfam" id="PF03413">
    <property type="entry name" value="PepSY"/>
    <property type="match status" value="1"/>
</dbReference>
<dbReference type="PANTHER" id="PTHR33794:SF1">
    <property type="entry name" value="BACILLOLYSIN"/>
    <property type="match status" value="1"/>
</dbReference>
<dbReference type="Pfam" id="PF01447">
    <property type="entry name" value="Peptidase_M4"/>
    <property type="match status" value="1"/>
</dbReference>
<dbReference type="SUPFAM" id="SSF55486">
    <property type="entry name" value="Metalloproteases ('zincins'), catalytic domain"/>
    <property type="match status" value="1"/>
</dbReference>
<keyword evidence="8" id="KW-0865">Zymogen</keyword>
<comment type="cofactor">
    <cofactor evidence="1">
        <name>Zn(2+)</name>
        <dbReference type="ChEBI" id="CHEBI:29105"/>
    </cofactor>
</comment>
<keyword evidence="2" id="KW-0645">Protease</keyword>
<feature type="domain" description="Peptidase M4" evidence="9">
    <location>
        <begin position="221"/>
        <end position="357"/>
    </location>
</feature>
<feature type="domain" description="PepSY" evidence="11">
    <location>
        <begin position="147"/>
        <end position="214"/>
    </location>
</feature>
<keyword evidence="4" id="KW-0732">Signal</keyword>
<organism evidence="12">
    <name type="scientific">metagenome</name>
    <dbReference type="NCBI Taxonomy" id="256318"/>
    <lineage>
        <taxon>unclassified sequences</taxon>
        <taxon>metagenomes</taxon>
    </lineage>
</organism>
<dbReference type="GO" id="GO:0046872">
    <property type="term" value="F:metal ion binding"/>
    <property type="evidence" value="ECO:0007669"/>
    <property type="project" value="UniProtKB-KW"/>
</dbReference>
<evidence type="ECO:0000259" key="11">
    <source>
        <dbReference type="Pfam" id="PF03413"/>
    </source>
</evidence>
<feature type="domain" description="Peptidase M4 C-terminal" evidence="10">
    <location>
        <begin position="368"/>
        <end position="520"/>
    </location>
</feature>
<dbReference type="GO" id="GO:0004222">
    <property type="term" value="F:metalloendopeptidase activity"/>
    <property type="evidence" value="ECO:0007669"/>
    <property type="project" value="InterPro"/>
</dbReference>
<reference evidence="12" key="1">
    <citation type="submission" date="2015-08" db="EMBL/GenBank/DDBJ databases">
        <authorList>
            <person name="Babu N.S."/>
            <person name="Beckwith C.J."/>
            <person name="Beseler K.G."/>
            <person name="Brison A."/>
            <person name="Carone J.V."/>
            <person name="Caskin T.P."/>
            <person name="Diamond M."/>
            <person name="Durham M.E."/>
            <person name="Foxe J.M."/>
            <person name="Go M."/>
            <person name="Henderson B.A."/>
            <person name="Jones I.B."/>
            <person name="McGettigan J.A."/>
            <person name="Micheletti S.J."/>
            <person name="Nasrallah M.E."/>
            <person name="Ortiz D."/>
            <person name="Piller C.R."/>
            <person name="Privatt S.R."/>
            <person name="Schneider S.L."/>
            <person name="Sharp S."/>
            <person name="Smith T.C."/>
            <person name="Stanton J.D."/>
            <person name="Ullery H.E."/>
            <person name="Wilson R.J."/>
            <person name="Serrano M.G."/>
            <person name="Buck G."/>
            <person name="Lee V."/>
            <person name="Wang Y."/>
            <person name="Carvalho R."/>
            <person name="Voegtly L."/>
            <person name="Shi R."/>
            <person name="Duckworth R."/>
            <person name="Johnson A."/>
            <person name="Loviza R."/>
            <person name="Walstead R."/>
            <person name="Shah Z."/>
            <person name="Kiflezghi M."/>
            <person name="Wade K."/>
            <person name="Ball S.L."/>
            <person name="Bradley K.W."/>
            <person name="Asai D.J."/>
            <person name="Bowman C.A."/>
            <person name="Russell D.A."/>
            <person name="Pope W.H."/>
            <person name="Jacobs-Sera D."/>
            <person name="Hendrix R.W."/>
            <person name="Hatfull G.F."/>
        </authorList>
    </citation>
    <scope>NUCLEOTIDE SEQUENCE</scope>
</reference>
<dbReference type="GO" id="GO:0006508">
    <property type="term" value="P:proteolysis"/>
    <property type="evidence" value="ECO:0007669"/>
    <property type="project" value="UniProtKB-KW"/>
</dbReference>
<dbReference type="InterPro" id="IPR025711">
    <property type="entry name" value="PepSY"/>
</dbReference>
<evidence type="ECO:0000256" key="2">
    <source>
        <dbReference type="ARBA" id="ARBA00022670"/>
    </source>
</evidence>
<gene>
    <name evidence="12" type="ORF">NOCA1130335</name>
</gene>
<keyword evidence="7" id="KW-0482">Metalloprotease</keyword>
<evidence type="ECO:0000259" key="9">
    <source>
        <dbReference type="Pfam" id="PF01447"/>
    </source>
</evidence>
<evidence type="ECO:0000313" key="12">
    <source>
        <dbReference type="EMBL" id="CUR58005.1"/>
    </source>
</evidence>
<evidence type="ECO:0000256" key="6">
    <source>
        <dbReference type="ARBA" id="ARBA00022833"/>
    </source>
</evidence>
<dbReference type="Gene3D" id="1.10.390.10">
    <property type="entry name" value="Neutral Protease Domain 2"/>
    <property type="match status" value="1"/>
</dbReference>
<evidence type="ECO:0000256" key="5">
    <source>
        <dbReference type="ARBA" id="ARBA00022801"/>
    </source>
</evidence>
<dbReference type="InterPro" id="IPR001570">
    <property type="entry name" value="Peptidase_M4_C_domain"/>
</dbReference>
<dbReference type="EMBL" id="CZKB01000005">
    <property type="protein sequence ID" value="CUR58005.1"/>
    <property type="molecule type" value="Genomic_DNA"/>
</dbReference>
<dbReference type="InterPro" id="IPR027268">
    <property type="entry name" value="Peptidase_M4/M1_CTD_sf"/>
</dbReference>
<accession>A0A2P2C7N3</accession>
<dbReference type="Pfam" id="PF02868">
    <property type="entry name" value="Peptidase_M4_C"/>
    <property type="match status" value="1"/>
</dbReference>
<sequence>MVRVTQSVLGLSGTELMIGIPQVKTSRLAALAGIAATAVAASFLAPTATLADAAPSAGNPRLEAQQAASAWVKGHGNALERASQDAFVRTGTFAGDSDIYSVAYERTHEGLRVVGGDFVVLADGEGQVVGTSVAQEAPVSIGSTTPKISADNASSAATALADQGAEASTPELVIWHRDAGTQLAYEVEVRGTHDGEPSWQKVWVDADSGEVLESREQIAHGSGTAAYSGPNPLSFATTQSGSTYLMQDPSAPTLRCQDAANNTTFSGSDDVWGNGNGTNRETGCVDGLYAAQQMKAMMSSWLGRNGMDGNGGWVPMRVGLNDQNAYYDGTQTQFGKNTAGQWITSIDVVAHEFGHGVDDRTPGGISGGGTQEFIGDALATATEYYDNQSSSYDGPDHTIGEEINLVGQGPIRDGSNPANAGDPSCYSSAIPSSSVHSDAGPGDHWFYLLGRGGTSRCDGTVVPAIGEQAAIKVLYNAMLMKTSSSNYPKYRTWTLTAAKNIDSTCAQFNAVKTAWDAVNVPAQTGDPTCGGTTTPPTTPPPTGGNVLGNPGFESGATVWTGTSGPITNNTGRPARTGSWKLWLGGNGSSSTETINQSVTIPSSATAATLSYWIRTDTSERGSTAYDRMRVQVVDGSTATTLRTFTNVGTNSTYTQYSHNLTAYKGKTVTVRFTMTEDSSLQTSFVVDDTALNVS</sequence>
<evidence type="ECO:0000256" key="3">
    <source>
        <dbReference type="ARBA" id="ARBA00022723"/>
    </source>
</evidence>
<dbReference type="InterPro" id="IPR050728">
    <property type="entry name" value="Zinc_Metalloprotease_M4"/>
</dbReference>
<dbReference type="Gene3D" id="3.10.450.40">
    <property type="match status" value="1"/>
</dbReference>
<dbReference type="Gene3D" id="3.10.170.10">
    <property type="match status" value="1"/>
</dbReference>
<keyword evidence="6" id="KW-0862">Zinc</keyword>
<dbReference type="PANTHER" id="PTHR33794">
    <property type="entry name" value="BACILLOLYSIN"/>
    <property type="match status" value="1"/>
</dbReference>
<keyword evidence="3" id="KW-0479">Metal-binding</keyword>
<evidence type="ECO:0000259" key="10">
    <source>
        <dbReference type="Pfam" id="PF02868"/>
    </source>
</evidence>
<evidence type="ECO:0000256" key="8">
    <source>
        <dbReference type="ARBA" id="ARBA00023145"/>
    </source>
</evidence>
<evidence type="ECO:0000256" key="1">
    <source>
        <dbReference type="ARBA" id="ARBA00001947"/>
    </source>
</evidence>
<evidence type="ECO:0000256" key="4">
    <source>
        <dbReference type="ARBA" id="ARBA00022729"/>
    </source>
</evidence>
<dbReference type="InterPro" id="IPR013856">
    <property type="entry name" value="Peptidase_M4_domain"/>
</dbReference>
<evidence type="ECO:0000256" key="7">
    <source>
        <dbReference type="ARBA" id="ARBA00023049"/>
    </source>
</evidence>
<proteinExistence type="predicted"/>
<dbReference type="Gene3D" id="2.60.120.260">
    <property type="entry name" value="Galactose-binding domain-like"/>
    <property type="match status" value="1"/>
</dbReference>
<protein>
    <submittedName>
        <fullName evidence="12">Peptidase M4 thermolysin</fullName>
    </submittedName>
</protein>
<name>A0A2P2C7N3_9ZZZZ</name>
<keyword evidence="5" id="KW-0378">Hydrolase</keyword>